<dbReference type="RefSeq" id="WP_258569363.1">
    <property type="nucleotide sequence ID" value="NZ_JAKUDN010000002.1"/>
</dbReference>
<keyword evidence="3" id="KW-1185">Reference proteome</keyword>
<sequence>MNIKPLLTRSLVLLPLLSQAFNLQGGLSANTLCLGKPSELTEKDQHQADQLEFEDTAQSRGGHDHGKTDGLAGACTNLFGAFASVSRDFESQPISIGATAAIFPTTAHTLVDVSLDETSHTDHIHKRYSLTQKSETKGSLTLDAAYHVTPNISAGAQLGYLWINIQQTLGDDTTDYPQDLKDNKTFYGGGYLMVTNPISEALATNARLQMNLGNFKGDESADSKTSNFDVDVPFYYWSVLVGLSRNGE</sequence>
<evidence type="ECO:0000313" key="3">
    <source>
        <dbReference type="Proteomes" id="UP001320768"/>
    </source>
</evidence>
<feature type="chain" id="PRO_5045170007" description="MetA-pathway of phenol degradation" evidence="1">
    <location>
        <begin position="21"/>
        <end position="248"/>
    </location>
</feature>
<organism evidence="2 3">
    <name type="scientific">Candidatus Synchoanobacter obligatus</name>
    <dbReference type="NCBI Taxonomy" id="2919597"/>
    <lineage>
        <taxon>Bacteria</taxon>
        <taxon>Pseudomonadati</taxon>
        <taxon>Pseudomonadota</taxon>
        <taxon>Gammaproteobacteria</taxon>
        <taxon>Candidatus Comchoanobacterales</taxon>
        <taxon>Candidatus Comchoanobacteraceae</taxon>
        <taxon>Candidatus Synchoanobacter</taxon>
    </lineage>
</organism>
<dbReference type="Proteomes" id="UP001320768">
    <property type="component" value="Unassembled WGS sequence"/>
</dbReference>
<reference evidence="2 3" key="1">
    <citation type="journal article" date="2022" name="Nat. Microbiol.">
        <title>The microbiome of a bacterivorous marine choanoflagellate contains a resource-demanding obligate bacterial associate.</title>
        <authorList>
            <person name="Needham D.M."/>
            <person name="Poirier C."/>
            <person name="Bachy C."/>
            <person name="George E.E."/>
            <person name="Wilken S."/>
            <person name="Yung C.C.M."/>
            <person name="Limardo A.J."/>
            <person name="Morando M."/>
            <person name="Sudek L."/>
            <person name="Malmstrom R.R."/>
            <person name="Keeling P.J."/>
            <person name="Santoro A.E."/>
            <person name="Worden A.Z."/>
        </authorList>
    </citation>
    <scope>NUCLEOTIDE SEQUENCE [LARGE SCALE GENOMIC DNA]</scope>
    <source>
        <strain evidence="2 3">Comchoano-2</strain>
    </source>
</reference>
<protein>
    <recommendedName>
        <fullName evidence="4">MetA-pathway of phenol degradation</fullName>
    </recommendedName>
</protein>
<comment type="caution">
    <text evidence="2">The sequence shown here is derived from an EMBL/GenBank/DDBJ whole genome shotgun (WGS) entry which is preliminary data.</text>
</comment>
<accession>A0ABT1L508</accession>
<evidence type="ECO:0000256" key="1">
    <source>
        <dbReference type="SAM" id="SignalP"/>
    </source>
</evidence>
<feature type="signal peptide" evidence="1">
    <location>
        <begin position="1"/>
        <end position="20"/>
    </location>
</feature>
<evidence type="ECO:0008006" key="4">
    <source>
        <dbReference type="Google" id="ProtNLM"/>
    </source>
</evidence>
<name>A0ABT1L508_9GAMM</name>
<proteinExistence type="predicted"/>
<dbReference type="EMBL" id="JAKUDN010000002">
    <property type="protein sequence ID" value="MCP8352256.1"/>
    <property type="molecule type" value="Genomic_DNA"/>
</dbReference>
<evidence type="ECO:0000313" key="2">
    <source>
        <dbReference type="EMBL" id="MCP8352256.1"/>
    </source>
</evidence>
<keyword evidence="1" id="KW-0732">Signal</keyword>
<gene>
    <name evidence="2" type="ORF">MKS91_03010</name>
</gene>